<evidence type="ECO:0000313" key="3">
    <source>
        <dbReference type="Proteomes" id="UP000235392"/>
    </source>
</evidence>
<accession>A0A2N5VQ40</accession>
<dbReference type="EMBL" id="PGCI01000002">
    <property type="protein sequence ID" value="PLW52118.1"/>
    <property type="molecule type" value="Genomic_DNA"/>
</dbReference>
<feature type="region of interest" description="Disordered" evidence="1">
    <location>
        <begin position="1"/>
        <end position="26"/>
    </location>
</feature>
<evidence type="ECO:0000256" key="1">
    <source>
        <dbReference type="SAM" id="MobiDB-lite"/>
    </source>
</evidence>
<comment type="caution">
    <text evidence="2">The sequence shown here is derived from an EMBL/GenBank/DDBJ whole genome shotgun (WGS) entry which is preliminary data.</text>
</comment>
<proteinExistence type="predicted"/>
<organism evidence="2 3">
    <name type="scientific">Puccinia coronata f. sp. avenae</name>
    <dbReference type="NCBI Taxonomy" id="200324"/>
    <lineage>
        <taxon>Eukaryota</taxon>
        <taxon>Fungi</taxon>
        <taxon>Dikarya</taxon>
        <taxon>Basidiomycota</taxon>
        <taxon>Pucciniomycotina</taxon>
        <taxon>Pucciniomycetes</taxon>
        <taxon>Pucciniales</taxon>
        <taxon>Pucciniaceae</taxon>
        <taxon>Puccinia</taxon>
    </lineage>
</organism>
<name>A0A2N5VQ40_9BASI</name>
<gene>
    <name evidence="2" type="ORF">PCASD_02031</name>
</gene>
<protein>
    <submittedName>
        <fullName evidence="2">Uncharacterized protein</fullName>
    </submittedName>
</protein>
<evidence type="ECO:0000313" key="2">
    <source>
        <dbReference type="EMBL" id="PLW52118.1"/>
    </source>
</evidence>
<feature type="compositionally biased region" description="Polar residues" evidence="1">
    <location>
        <begin position="1"/>
        <end position="13"/>
    </location>
</feature>
<dbReference type="AlphaFoldDB" id="A0A2N5VQ40"/>
<reference evidence="2 3" key="1">
    <citation type="submission" date="2017-11" db="EMBL/GenBank/DDBJ databases">
        <title>De novo assembly and phasing of dikaryotic genomes from two isolates of Puccinia coronata f. sp. avenae, the causal agent of oat crown rust.</title>
        <authorList>
            <person name="Miller M.E."/>
            <person name="Zhang Y."/>
            <person name="Omidvar V."/>
            <person name="Sperschneider J."/>
            <person name="Schwessinger B."/>
            <person name="Raley C."/>
            <person name="Palmer J.M."/>
            <person name="Garnica D."/>
            <person name="Upadhyaya N."/>
            <person name="Rathjen J."/>
            <person name="Taylor J.M."/>
            <person name="Park R.F."/>
            <person name="Dodds P.N."/>
            <person name="Hirsch C.D."/>
            <person name="Kianian S.F."/>
            <person name="Figueroa M."/>
        </authorList>
    </citation>
    <scope>NUCLEOTIDE SEQUENCE [LARGE SCALE GENOMIC DNA]</scope>
    <source>
        <strain evidence="2">12SD80</strain>
    </source>
</reference>
<dbReference type="Proteomes" id="UP000235392">
    <property type="component" value="Unassembled WGS sequence"/>
</dbReference>
<sequence length="174" mass="18983">MGASKSTPPCYTSESRRPGVSRSHHGCVHPAIRQSRARSARQVVTTRAHWTVHWATSGRDIGRITCRMAWGLVAVRFRLRYPRGTRIGLLGADWKLGAMAPHILGSAQARGSADIRRVMLTPAMMADRGCGRRARSVGNSRRGGTSCGGAYKILASFSFHKGWQGPTEAQLMGR</sequence>